<gene>
    <name evidence="2" type="ORF">ENI35_05175</name>
</gene>
<sequence length="149" mass="17264">MRWFIKKVVFFIIIECFCMGVDSQVFTASAEEEKEKPHYVGMQKCRGCHPEHVKTYSEWKYSRNFRILEMRGKDHDPQCLPCHTTGYGEPGGFISVEKTPHLKNVQCETCHGPASLHVKATNVVERRKTISIPKNLCTTCHRQHKHIGY</sequence>
<evidence type="ECO:0000259" key="1">
    <source>
        <dbReference type="Pfam" id="PF13435"/>
    </source>
</evidence>
<dbReference type="Gene3D" id="1.10.1130.10">
    <property type="entry name" value="Flavocytochrome C3, Chain A"/>
    <property type="match status" value="1"/>
</dbReference>
<dbReference type="AlphaFoldDB" id="A0A7C1ZMG5"/>
<protein>
    <recommendedName>
        <fullName evidence="1">Cytochrome c-552/4 domain-containing protein</fullName>
    </recommendedName>
</protein>
<dbReference type="Proteomes" id="UP000885738">
    <property type="component" value="Unassembled WGS sequence"/>
</dbReference>
<dbReference type="InterPro" id="IPR023155">
    <property type="entry name" value="Cyt_c-552/4"/>
</dbReference>
<feature type="domain" description="Cytochrome c-552/4" evidence="1">
    <location>
        <begin position="44"/>
        <end position="112"/>
    </location>
</feature>
<dbReference type="SUPFAM" id="SSF48695">
    <property type="entry name" value="Multiheme cytochromes"/>
    <property type="match status" value="1"/>
</dbReference>
<dbReference type="Pfam" id="PF13435">
    <property type="entry name" value="Cytochrome_C554"/>
    <property type="match status" value="1"/>
</dbReference>
<dbReference type="EMBL" id="DRIH01000180">
    <property type="protein sequence ID" value="HEC68185.1"/>
    <property type="molecule type" value="Genomic_DNA"/>
</dbReference>
<dbReference type="InterPro" id="IPR036280">
    <property type="entry name" value="Multihaem_cyt_sf"/>
</dbReference>
<accession>A0A7C1ZMG5</accession>
<proteinExistence type="predicted"/>
<organism evidence="2">
    <name type="scientific">Desulfofervidus auxilii</name>
    <dbReference type="NCBI Taxonomy" id="1621989"/>
    <lineage>
        <taxon>Bacteria</taxon>
        <taxon>Pseudomonadati</taxon>
        <taxon>Thermodesulfobacteriota</taxon>
        <taxon>Candidatus Desulfofervidia</taxon>
        <taxon>Candidatus Desulfofervidales</taxon>
        <taxon>Candidatus Desulfofervidaceae</taxon>
        <taxon>Candidatus Desulfofervidus</taxon>
    </lineage>
</organism>
<reference evidence="2" key="1">
    <citation type="journal article" date="2020" name="mSystems">
        <title>Genome- and Community-Level Interaction Insights into Carbon Utilization and Element Cycling Functions of Hydrothermarchaeota in Hydrothermal Sediment.</title>
        <authorList>
            <person name="Zhou Z."/>
            <person name="Liu Y."/>
            <person name="Xu W."/>
            <person name="Pan J."/>
            <person name="Luo Z.H."/>
            <person name="Li M."/>
        </authorList>
    </citation>
    <scope>NUCLEOTIDE SEQUENCE [LARGE SCALE GENOMIC DNA]</scope>
    <source>
        <strain evidence="2">HyVt-389</strain>
    </source>
</reference>
<name>A0A7C1ZMG5_DESA2</name>
<comment type="caution">
    <text evidence="2">The sequence shown here is derived from an EMBL/GenBank/DDBJ whole genome shotgun (WGS) entry which is preliminary data.</text>
</comment>
<evidence type="ECO:0000313" key="2">
    <source>
        <dbReference type="EMBL" id="HEC68185.1"/>
    </source>
</evidence>